<dbReference type="Proteomes" id="UP001519460">
    <property type="component" value="Unassembled WGS sequence"/>
</dbReference>
<evidence type="ECO:0000313" key="2">
    <source>
        <dbReference type="EMBL" id="KAK7487394.1"/>
    </source>
</evidence>
<evidence type="ECO:0000313" key="3">
    <source>
        <dbReference type="Proteomes" id="UP001519460"/>
    </source>
</evidence>
<sequence length="110" mass="10987">MKVELTPPLAPGSLPVPPLPGAPAPPTVGADLAQHPDFAAGAPDLGLPGTDLRARGGRVAFRDEVGGADDAEVGRPPDLLGGAGRDDGLHYQGVAAWVCGHPLLSQDSAS</sequence>
<name>A0ABD0KJQ1_9CAEN</name>
<proteinExistence type="predicted"/>
<gene>
    <name evidence="2" type="ORF">BaRGS_00021356</name>
</gene>
<organism evidence="2 3">
    <name type="scientific">Batillaria attramentaria</name>
    <dbReference type="NCBI Taxonomy" id="370345"/>
    <lineage>
        <taxon>Eukaryota</taxon>
        <taxon>Metazoa</taxon>
        <taxon>Spiralia</taxon>
        <taxon>Lophotrochozoa</taxon>
        <taxon>Mollusca</taxon>
        <taxon>Gastropoda</taxon>
        <taxon>Caenogastropoda</taxon>
        <taxon>Sorbeoconcha</taxon>
        <taxon>Cerithioidea</taxon>
        <taxon>Batillariidae</taxon>
        <taxon>Batillaria</taxon>
    </lineage>
</organism>
<feature type="region of interest" description="Disordered" evidence="1">
    <location>
        <begin position="1"/>
        <end position="47"/>
    </location>
</feature>
<feature type="compositionally biased region" description="Pro residues" evidence="1">
    <location>
        <begin position="8"/>
        <end position="26"/>
    </location>
</feature>
<protein>
    <submittedName>
        <fullName evidence="2">Uncharacterized protein</fullName>
    </submittedName>
</protein>
<dbReference type="AlphaFoldDB" id="A0ABD0KJQ1"/>
<dbReference type="EMBL" id="JACVVK020000165">
    <property type="protein sequence ID" value="KAK7487394.1"/>
    <property type="molecule type" value="Genomic_DNA"/>
</dbReference>
<accession>A0ABD0KJQ1</accession>
<keyword evidence="3" id="KW-1185">Reference proteome</keyword>
<comment type="caution">
    <text evidence="2">The sequence shown here is derived from an EMBL/GenBank/DDBJ whole genome shotgun (WGS) entry which is preliminary data.</text>
</comment>
<evidence type="ECO:0000256" key="1">
    <source>
        <dbReference type="SAM" id="MobiDB-lite"/>
    </source>
</evidence>
<reference evidence="2 3" key="1">
    <citation type="journal article" date="2023" name="Sci. Data">
        <title>Genome assembly of the Korean intertidal mud-creeper Batillaria attramentaria.</title>
        <authorList>
            <person name="Patra A.K."/>
            <person name="Ho P.T."/>
            <person name="Jun S."/>
            <person name="Lee S.J."/>
            <person name="Kim Y."/>
            <person name="Won Y.J."/>
        </authorList>
    </citation>
    <scope>NUCLEOTIDE SEQUENCE [LARGE SCALE GENOMIC DNA]</scope>
    <source>
        <strain evidence="2">Wonlab-2016</strain>
    </source>
</reference>